<dbReference type="SUPFAM" id="SSF49384">
    <property type="entry name" value="Carbohydrate-binding domain"/>
    <property type="match status" value="1"/>
</dbReference>
<feature type="domain" description="CBM2" evidence="3">
    <location>
        <begin position="27"/>
        <end position="141"/>
    </location>
</feature>
<dbReference type="PANTHER" id="PTHR35606:SF4">
    <property type="entry name" value="CELLULOSE-BINDING FAMILY II PROTEIN"/>
    <property type="match status" value="1"/>
</dbReference>
<dbReference type="PROSITE" id="PS51173">
    <property type="entry name" value="CBM2"/>
    <property type="match status" value="1"/>
</dbReference>
<proteinExistence type="predicted"/>
<dbReference type="Pfam" id="PF00553">
    <property type="entry name" value="CBM_2"/>
    <property type="match status" value="1"/>
</dbReference>
<sequence>MRPTRLFLGMVSVLVLGTTLAFGTATPAGAAVACTVTYGTNDWAAGSGGGGFTASVTIQNLGDPVNGWTLGFTFPSSGQKVTEGWSATWSQSGQNVTAKSLDWNAALARGSSVSLGFNGMWSGSNPKPSAFTLNGAACTGVAQSPTPSGTPSPSVTPSRTPSPSPSPTPTRSPSPSPTPSPGGNAWNPPANLVTPLNEVWRHEETTYTDLYGFKNYIWDQIMAGRGSINYCVRWDSSATVSASLRDRIQASLARSFNKWIDQLEGWNGWPYPDVNVKVVGWAVRDRSQLQWTDNSVDVYVGENNEGAPQCSPPCGRFFHQNGDYSGCPGGAAHHYDMSLWLTAGMTGGAGGDWGQRIGSEYYVGALDSENIHILLHEIGHGFGLDDFYDWTPTGVCCFIMNAGSATQITEFDKWMLRDWWRHLKSRYGY</sequence>
<protein>
    <recommendedName>
        <fullName evidence="3">CBM2 domain-containing protein</fullName>
    </recommendedName>
</protein>
<gene>
    <name evidence="4" type="ORF">Msi02_37000</name>
</gene>
<dbReference type="Proteomes" id="UP000660454">
    <property type="component" value="Unassembled WGS sequence"/>
</dbReference>
<evidence type="ECO:0000313" key="5">
    <source>
        <dbReference type="Proteomes" id="UP000660454"/>
    </source>
</evidence>
<comment type="caution">
    <text evidence="4">The sequence shown here is derived from an EMBL/GenBank/DDBJ whole genome shotgun (WGS) entry which is preliminary data.</text>
</comment>
<feature type="signal peptide" evidence="2">
    <location>
        <begin position="1"/>
        <end position="30"/>
    </location>
</feature>
<evidence type="ECO:0000256" key="1">
    <source>
        <dbReference type="SAM" id="MobiDB-lite"/>
    </source>
</evidence>
<evidence type="ECO:0000256" key="2">
    <source>
        <dbReference type="SAM" id="SignalP"/>
    </source>
</evidence>
<feature type="compositionally biased region" description="Low complexity" evidence="1">
    <location>
        <begin position="144"/>
        <end position="159"/>
    </location>
</feature>
<evidence type="ECO:0000259" key="3">
    <source>
        <dbReference type="PROSITE" id="PS51173"/>
    </source>
</evidence>
<name>A0ABQ4GNB9_9ACTN</name>
<dbReference type="SUPFAM" id="SSF55486">
    <property type="entry name" value="Metalloproteases ('zincins'), catalytic domain"/>
    <property type="match status" value="1"/>
</dbReference>
<keyword evidence="2" id="KW-0732">Signal</keyword>
<feature type="region of interest" description="Disordered" evidence="1">
    <location>
        <begin position="141"/>
        <end position="190"/>
    </location>
</feature>
<dbReference type="SMART" id="SM00637">
    <property type="entry name" value="CBD_II"/>
    <property type="match status" value="1"/>
</dbReference>
<feature type="chain" id="PRO_5047244839" description="CBM2 domain-containing protein" evidence="2">
    <location>
        <begin position="31"/>
        <end position="429"/>
    </location>
</feature>
<dbReference type="RefSeq" id="WP_239108489.1">
    <property type="nucleotide sequence ID" value="NZ_BOOF01000019.1"/>
</dbReference>
<dbReference type="Gene3D" id="2.60.40.290">
    <property type="match status" value="1"/>
</dbReference>
<dbReference type="PANTHER" id="PTHR35606">
    <property type="entry name" value="CELLULOSE-BINDING FAMILY II PROTEIN"/>
    <property type="match status" value="1"/>
</dbReference>
<organism evidence="4 5">
    <name type="scientific">Microbispora siamensis</name>
    <dbReference type="NCBI Taxonomy" id="564413"/>
    <lineage>
        <taxon>Bacteria</taxon>
        <taxon>Bacillati</taxon>
        <taxon>Actinomycetota</taxon>
        <taxon>Actinomycetes</taxon>
        <taxon>Streptosporangiales</taxon>
        <taxon>Streptosporangiaceae</taxon>
        <taxon>Microbispora</taxon>
    </lineage>
</organism>
<feature type="compositionally biased region" description="Pro residues" evidence="1">
    <location>
        <begin position="160"/>
        <end position="180"/>
    </location>
</feature>
<evidence type="ECO:0000313" key="4">
    <source>
        <dbReference type="EMBL" id="GIH62883.1"/>
    </source>
</evidence>
<reference evidence="4 5" key="1">
    <citation type="submission" date="2021-01" db="EMBL/GenBank/DDBJ databases">
        <title>Whole genome shotgun sequence of Microbispora siamensis NBRC 104113.</title>
        <authorList>
            <person name="Komaki H."/>
            <person name="Tamura T."/>
        </authorList>
    </citation>
    <scope>NUCLEOTIDE SEQUENCE [LARGE SCALE GENOMIC DNA]</scope>
    <source>
        <strain evidence="4 5">NBRC 104113</strain>
    </source>
</reference>
<dbReference type="InterPro" id="IPR001919">
    <property type="entry name" value="CBD2"/>
</dbReference>
<dbReference type="EMBL" id="BOOF01000019">
    <property type="protein sequence ID" value="GIH62883.1"/>
    <property type="molecule type" value="Genomic_DNA"/>
</dbReference>
<keyword evidence="5" id="KW-1185">Reference proteome</keyword>
<dbReference type="InterPro" id="IPR008965">
    <property type="entry name" value="CBM2/CBM3_carb-bd_dom_sf"/>
</dbReference>
<dbReference type="PROSITE" id="PS51257">
    <property type="entry name" value="PROKAR_LIPOPROTEIN"/>
    <property type="match status" value="1"/>
</dbReference>
<dbReference type="InterPro" id="IPR012291">
    <property type="entry name" value="CBM2_carb-bd_dom_sf"/>
</dbReference>
<accession>A0ABQ4GNB9</accession>